<accession>A0ABW5BI65</accession>
<organism evidence="1 2">
    <name type="scientific">Kiloniella antarctica</name>
    <dbReference type="NCBI Taxonomy" id="1550907"/>
    <lineage>
        <taxon>Bacteria</taxon>
        <taxon>Pseudomonadati</taxon>
        <taxon>Pseudomonadota</taxon>
        <taxon>Alphaproteobacteria</taxon>
        <taxon>Rhodospirillales</taxon>
        <taxon>Kiloniellaceae</taxon>
        <taxon>Kiloniella</taxon>
    </lineage>
</organism>
<evidence type="ECO:0000313" key="2">
    <source>
        <dbReference type="Proteomes" id="UP001597294"/>
    </source>
</evidence>
<keyword evidence="2" id="KW-1185">Reference proteome</keyword>
<name>A0ABW5BI65_9PROT</name>
<gene>
    <name evidence="1" type="ORF">ACFSKO_09410</name>
</gene>
<evidence type="ECO:0008006" key="3">
    <source>
        <dbReference type="Google" id="ProtNLM"/>
    </source>
</evidence>
<comment type="caution">
    <text evidence="1">The sequence shown here is derived from an EMBL/GenBank/DDBJ whole genome shotgun (WGS) entry which is preliminary data.</text>
</comment>
<dbReference type="Proteomes" id="UP001597294">
    <property type="component" value="Unassembled WGS sequence"/>
</dbReference>
<reference evidence="2" key="1">
    <citation type="journal article" date="2019" name="Int. J. Syst. Evol. Microbiol.">
        <title>The Global Catalogue of Microorganisms (GCM) 10K type strain sequencing project: providing services to taxonomists for standard genome sequencing and annotation.</title>
        <authorList>
            <consortium name="The Broad Institute Genomics Platform"/>
            <consortium name="The Broad Institute Genome Sequencing Center for Infectious Disease"/>
            <person name="Wu L."/>
            <person name="Ma J."/>
        </authorList>
    </citation>
    <scope>NUCLEOTIDE SEQUENCE [LARGE SCALE GENOMIC DNA]</scope>
    <source>
        <strain evidence="2">CGMCC 4.7192</strain>
    </source>
</reference>
<protein>
    <recommendedName>
        <fullName evidence="3">N-acetyltransferase domain-containing protein</fullName>
    </recommendedName>
</protein>
<dbReference type="RefSeq" id="WP_380250816.1">
    <property type="nucleotide sequence ID" value="NZ_JBHUII010000004.1"/>
</dbReference>
<sequence>MSYIAPENHRSIKLAERLGAVLDTQGKAADHGDLVYRHLMPTRPI</sequence>
<proteinExistence type="predicted"/>
<evidence type="ECO:0000313" key="1">
    <source>
        <dbReference type="EMBL" id="MFD2205828.1"/>
    </source>
</evidence>
<dbReference type="EMBL" id="JBHUII010000004">
    <property type="protein sequence ID" value="MFD2205828.1"/>
    <property type="molecule type" value="Genomic_DNA"/>
</dbReference>